<evidence type="ECO:0000313" key="4">
    <source>
        <dbReference type="Proteomes" id="UP000324585"/>
    </source>
</evidence>
<proteinExistence type="predicted"/>
<dbReference type="GO" id="GO:0016018">
    <property type="term" value="F:cyclosporin A binding"/>
    <property type="evidence" value="ECO:0007669"/>
    <property type="project" value="TreeGrafter"/>
</dbReference>
<dbReference type="AlphaFoldDB" id="A0A5J4YND6"/>
<evidence type="ECO:0000313" key="3">
    <source>
        <dbReference type="EMBL" id="KAA8493031.1"/>
    </source>
</evidence>
<feature type="domain" description="PPIase cyclophilin-type" evidence="2">
    <location>
        <begin position="107"/>
        <end position="264"/>
    </location>
</feature>
<dbReference type="EMBL" id="VRMN01000008">
    <property type="protein sequence ID" value="KAA8493031.1"/>
    <property type="molecule type" value="Genomic_DNA"/>
</dbReference>
<dbReference type="PANTHER" id="PTHR11071">
    <property type="entry name" value="PEPTIDYL-PROLYL CIS-TRANS ISOMERASE"/>
    <property type="match status" value="1"/>
</dbReference>
<dbReference type="GO" id="GO:0005737">
    <property type="term" value="C:cytoplasm"/>
    <property type="evidence" value="ECO:0007669"/>
    <property type="project" value="TreeGrafter"/>
</dbReference>
<dbReference type="GO" id="GO:0006457">
    <property type="term" value="P:protein folding"/>
    <property type="evidence" value="ECO:0007669"/>
    <property type="project" value="TreeGrafter"/>
</dbReference>
<feature type="compositionally biased region" description="Polar residues" evidence="1">
    <location>
        <begin position="428"/>
        <end position="442"/>
    </location>
</feature>
<sequence>MGRGKSEEPASGAESTRGRLCFLDIAVGDLQAQAAEDERFAGVERFLAEYGESLGVGATRICDFVDDEQHELFAEMYASHPAGSSVHPLLQPGQRPTTRFEHVKRFRIGIEVYEELVPKTAQNFVALCTGEKGIGKVAKKPLHYKNVPFHRVEHALMQGGDITRFDGSGGESIYGKPFIDEKSHMRHDRAGIVSMANSGSKNSNSSQFFILFGPLRQLDAGKTHHTIFGCVIDEDLPKLESIRQLAASASGMPTQPVTILDCGLLKLCSIFDRNVFSSFLLIEPGDGPRGLMGGLAALCNGESETSSLPERDFGFTAASSTCRLPVPLLLAAARGDKGAAELPAPAAEDTAAAWLHAGDKAPSDAGRFGRTRFLGFSCCRRDGGICSNSASLIRLLVLALFSRLSASKLPCPPRTKLERCSSFEGRPDSSSTSLGSPEQFVTNSEPDWRVLSLSGLRDGTSVMTGERVAAAMVSGVGAVLLETNGPELGTTPSAEVCAVAS</sequence>
<dbReference type="PRINTS" id="PR00153">
    <property type="entry name" value="CSAPPISMRASE"/>
</dbReference>
<dbReference type="Pfam" id="PF00160">
    <property type="entry name" value="Pro_isomerase"/>
    <property type="match status" value="1"/>
</dbReference>
<dbReference type="PROSITE" id="PS50072">
    <property type="entry name" value="CSA_PPIASE_2"/>
    <property type="match status" value="1"/>
</dbReference>
<accession>A0A5J4YND6</accession>
<evidence type="ECO:0000259" key="2">
    <source>
        <dbReference type="PROSITE" id="PS50072"/>
    </source>
</evidence>
<dbReference type="Gene3D" id="2.40.100.10">
    <property type="entry name" value="Cyclophilin-like"/>
    <property type="match status" value="1"/>
</dbReference>
<dbReference type="Proteomes" id="UP000324585">
    <property type="component" value="Unassembled WGS sequence"/>
</dbReference>
<dbReference type="GO" id="GO:0003755">
    <property type="term" value="F:peptidyl-prolyl cis-trans isomerase activity"/>
    <property type="evidence" value="ECO:0007669"/>
    <property type="project" value="InterPro"/>
</dbReference>
<keyword evidence="3" id="KW-0413">Isomerase</keyword>
<dbReference type="InterPro" id="IPR002130">
    <property type="entry name" value="Cyclophilin-type_PPIase_dom"/>
</dbReference>
<dbReference type="SUPFAM" id="SSF50891">
    <property type="entry name" value="Cyclophilin-like"/>
    <property type="match status" value="1"/>
</dbReference>
<organism evidence="3 4">
    <name type="scientific">Porphyridium purpureum</name>
    <name type="common">Red alga</name>
    <name type="synonym">Porphyridium cruentum</name>
    <dbReference type="NCBI Taxonomy" id="35688"/>
    <lineage>
        <taxon>Eukaryota</taxon>
        <taxon>Rhodophyta</taxon>
        <taxon>Bangiophyceae</taxon>
        <taxon>Porphyridiales</taxon>
        <taxon>Porphyridiaceae</taxon>
        <taxon>Porphyridium</taxon>
    </lineage>
</organism>
<comment type="caution">
    <text evidence="3">The sequence shown here is derived from an EMBL/GenBank/DDBJ whole genome shotgun (WGS) entry which is preliminary data.</text>
</comment>
<keyword evidence="4" id="KW-1185">Reference proteome</keyword>
<gene>
    <name evidence="3" type="ORF">FVE85_9303</name>
</gene>
<reference evidence="4" key="1">
    <citation type="journal article" date="2019" name="Nat. Commun.">
        <title>Expansion of phycobilisome linker gene families in mesophilic red algae.</title>
        <authorList>
            <person name="Lee J."/>
            <person name="Kim D."/>
            <person name="Bhattacharya D."/>
            <person name="Yoon H.S."/>
        </authorList>
    </citation>
    <scope>NUCLEOTIDE SEQUENCE [LARGE SCALE GENOMIC DNA]</scope>
    <source>
        <strain evidence="4">CCMP 1328</strain>
    </source>
</reference>
<evidence type="ECO:0000256" key="1">
    <source>
        <dbReference type="SAM" id="MobiDB-lite"/>
    </source>
</evidence>
<name>A0A5J4YND6_PORPP</name>
<dbReference type="InterPro" id="IPR029000">
    <property type="entry name" value="Cyclophilin-like_dom_sf"/>
</dbReference>
<dbReference type="OrthoDB" id="193499at2759"/>
<feature type="region of interest" description="Disordered" evidence="1">
    <location>
        <begin position="420"/>
        <end position="442"/>
    </location>
</feature>
<dbReference type="PANTHER" id="PTHR11071:SF561">
    <property type="entry name" value="PEPTIDYL-PROLYL CIS-TRANS ISOMERASE D-RELATED"/>
    <property type="match status" value="1"/>
</dbReference>
<protein>
    <submittedName>
        <fullName evidence="3">Peptidyl-prolyl cis-trans isomerase</fullName>
    </submittedName>
</protein>